<dbReference type="SUPFAM" id="SSF57756">
    <property type="entry name" value="Retrovirus zinc finger-like domains"/>
    <property type="match status" value="1"/>
</dbReference>
<dbReference type="Pfam" id="PF17917">
    <property type="entry name" value="RT_RNaseH"/>
    <property type="match status" value="1"/>
</dbReference>
<evidence type="ECO:0000256" key="17">
    <source>
        <dbReference type="ARBA" id="ARBA00023125"/>
    </source>
</evidence>
<keyword evidence="9" id="KW-0479">Metal-binding</keyword>
<evidence type="ECO:0000256" key="14">
    <source>
        <dbReference type="ARBA" id="ARBA00022908"/>
    </source>
</evidence>
<dbReference type="CDD" id="cd00303">
    <property type="entry name" value="retropepsin_like"/>
    <property type="match status" value="1"/>
</dbReference>
<dbReference type="InterPro" id="IPR016197">
    <property type="entry name" value="Chromo-like_dom_sf"/>
</dbReference>
<dbReference type="GO" id="GO:0015074">
    <property type="term" value="P:DNA integration"/>
    <property type="evidence" value="ECO:0007669"/>
    <property type="project" value="UniProtKB-KW"/>
</dbReference>
<accession>A0ABD0MB50</accession>
<dbReference type="GO" id="GO:0004190">
    <property type="term" value="F:aspartic-type endopeptidase activity"/>
    <property type="evidence" value="ECO:0007669"/>
    <property type="project" value="UniProtKB-KW"/>
</dbReference>
<evidence type="ECO:0000256" key="20">
    <source>
        <dbReference type="PROSITE-ProRule" id="PRU00047"/>
    </source>
</evidence>
<dbReference type="InterPro" id="IPR050951">
    <property type="entry name" value="Retrovirus_Pol_polyprotein"/>
</dbReference>
<dbReference type="EC" id="2.7.7.49" evidence="4"/>
<dbReference type="GO" id="GO:0003887">
    <property type="term" value="F:DNA-directed DNA polymerase activity"/>
    <property type="evidence" value="ECO:0007669"/>
    <property type="project" value="UniProtKB-KW"/>
</dbReference>
<keyword evidence="20" id="KW-0862">Zinc</keyword>
<dbReference type="InterPro" id="IPR036397">
    <property type="entry name" value="RNaseH_sf"/>
</dbReference>
<evidence type="ECO:0000256" key="16">
    <source>
        <dbReference type="ARBA" id="ARBA00022932"/>
    </source>
</evidence>
<feature type="domain" description="Integrase catalytic" evidence="25">
    <location>
        <begin position="970"/>
        <end position="1122"/>
    </location>
</feature>
<feature type="domain" description="CCHC-type" evidence="23">
    <location>
        <begin position="217"/>
        <end position="230"/>
    </location>
</feature>
<feature type="domain" description="Reverse transcriptase" evidence="24">
    <location>
        <begin position="452"/>
        <end position="631"/>
    </location>
</feature>
<dbReference type="SUPFAM" id="SSF50630">
    <property type="entry name" value="Acid proteases"/>
    <property type="match status" value="1"/>
</dbReference>
<dbReference type="InterPro" id="IPR001878">
    <property type="entry name" value="Znf_CCHC"/>
</dbReference>
<dbReference type="EMBL" id="JAMKFB020000915">
    <property type="protein sequence ID" value="KAL0146485.1"/>
    <property type="molecule type" value="Genomic_DNA"/>
</dbReference>
<dbReference type="PROSITE" id="PS50013">
    <property type="entry name" value="CHROMO_2"/>
    <property type="match status" value="1"/>
</dbReference>
<dbReference type="InterPro" id="IPR012337">
    <property type="entry name" value="RNaseH-like_sf"/>
</dbReference>
<dbReference type="InterPro" id="IPR036875">
    <property type="entry name" value="Znf_CCHC_sf"/>
</dbReference>
<dbReference type="PANTHER" id="PTHR37984">
    <property type="entry name" value="PROTEIN CBG26694"/>
    <property type="match status" value="1"/>
</dbReference>
<dbReference type="SMART" id="SM00298">
    <property type="entry name" value="CHROMO"/>
    <property type="match status" value="1"/>
</dbReference>
<reference evidence="26 27" key="1">
    <citation type="submission" date="2024-05" db="EMBL/GenBank/DDBJ databases">
        <title>Genome sequencing and assembly of Indian major carp, Cirrhinus mrigala (Hamilton, 1822).</title>
        <authorList>
            <person name="Mohindra V."/>
            <person name="Chowdhury L.M."/>
            <person name="Lal K."/>
            <person name="Jena J.K."/>
        </authorList>
    </citation>
    <scope>NUCLEOTIDE SEQUENCE [LARGE SCALE GENOMIC DNA]</scope>
    <source>
        <strain evidence="26">CM1030</strain>
        <tissue evidence="26">Blood</tissue>
    </source>
</reference>
<evidence type="ECO:0000256" key="6">
    <source>
        <dbReference type="ARBA" id="ARBA00022679"/>
    </source>
</evidence>
<evidence type="ECO:0000256" key="11">
    <source>
        <dbReference type="ARBA" id="ARBA00022759"/>
    </source>
</evidence>
<keyword evidence="17" id="KW-0238">DNA-binding</keyword>
<dbReference type="GO" id="GO:0003677">
    <property type="term" value="F:DNA binding"/>
    <property type="evidence" value="ECO:0007669"/>
    <property type="project" value="UniProtKB-KW"/>
</dbReference>
<dbReference type="PROSITE" id="PS50158">
    <property type="entry name" value="ZF_CCHC"/>
    <property type="match status" value="1"/>
</dbReference>
<dbReference type="Pfam" id="PF16297">
    <property type="entry name" value="DUF4939"/>
    <property type="match status" value="1"/>
</dbReference>
<dbReference type="Gene3D" id="1.10.340.70">
    <property type="match status" value="1"/>
</dbReference>
<keyword evidence="6" id="KW-0808">Transferase</keyword>
<dbReference type="PANTHER" id="PTHR37984:SF5">
    <property type="entry name" value="PROTEIN NYNRIN-LIKE"/>
    <property type="match status" value="1"/>
</dbReference>
<keyword evidence="15" id="KW-0695">RNA-directed DNA polymerase</keyword>
<evidence type="ECO:0000313" key="27">
    <source>
        <dbReference type="Proteomes" id="UP001529510"/>
    </source>
</evidence>
<dbReference type="PROSITE" id="PS50878">
    <property type="entry name" value="RT_POL"/>
    <property type="match status" value="1"/>
</dbReference>
<dbReference type="GO" id="GO:0008270">
    <property type="term" value="F:zinc ion binding"/>
    <property type="evidence" value="ECO:0007669"/>
    <property type="project" value="UniProtKB-KW"/>
</dbReference>
<dbReference type="Gene3D" id="2.40.70.10">
    <property type="entry name" value="Acid Proteases"/>
    <property type="match status" value="1"/>
</dbReference>
<dbReference type="InterPro" id="IPR043128">
    <property type="entry name" value="Rev_trsase/Diguanyl_cyclase"/>
</dbReference>
<evidence type="ECO:0000256" key="2">
    <source>
        <dbReference type="ARBA" id="ARBA00010879"/>
    </source>
</evidence>
<dbReference type="InterPro" id="IPR001584">
    <property type="entry name" value="Integrase_cat-core"/>
</dbReference>
<dbReference type="GO" id="GO:0005634">
    <property type="term" value="C:nucleus"/>
    <property type="evidence" value="ECO:0007669"/>
    <property type="project" value="UniProtKB-SubCell"/>
</dbReference>
<dbReference type="InterPro" id="IPR023780">
    <property type="entry name" value="Chromo_domain"/>
</dbReference>
<evidence type="ECO:0000259" key="23">
    <source>
        <dbReference type="PROSITE" id="PS50158"/>
    </source>
</evidence>
<keyword evidence="8" id="KW-0540">Nuclease</keyword>
<feature type="non-terminal residue" evidence="26">
    <location>
        <position position="1351"/>
    </location>
</feature>
<evidence type="ECO:0000256" key="15">
    <source>
        <dbReference type="ARBA" id="ARBA00022918"/>
    </source>
</evidence>
<dbReference type="InterPro" id="IPR021109">
    <property type="entry name" value="Peptidase_aspartic_dom_sf"/>
</dbReference>
<dbReference type="Proteomes" id="UP001529510">
    <property type="component" value="Unassembled WGS sequence"/>
</dbReference>
<dbReference type="CDD" id="cd01647">
    <property type="entry name" value="RT_LTR"/>
    <property type="match status" value="1"/>
</dbReference>
<feature type="region of interest" description="Disordered" evidence="21">
    <location>
        <begin position="1308"/>
        <end position="1339"/>
    </location>
</feature>
<dbReference type="FunFam" id="3.30.70.270:FF:000020">
    <property type="entry name" value="Transposon Tf2-6 polyprotein-like Protein"/>
    <property type="match status" value="1"/>
</dbReference>
<keyword evidence="12" id="KW-0378">Hydrolase</keyword>
<keyword evidence="14" id="KW-0229">DNA integration</keyword>
<dbReference type="SUPFAM" id="SSF56672">
    <property type="entry name" value="DNA/RNA polymerases"/>
    <property type="match status" value="1"/>
</dbReference>
<dbReference type="InterPro" id="IPR043502">
    <property type="entry name" value="DNA/RNA_pol_sf"/>
</dbReference>
<dbReference type="GO" id="GO:0006310">
    <property type="term" value="P:DNA recombination"/>
    <property type="evidence" value="ECO:0007669"/>
    <property type="project" value="UniProtKB-KW"/>
</dbReference>
<evidence type="ECO:0000256" key="8">
    <source>
        <dbReference type="ARBA" id="ARBA00022722"/>
    </source>
</evidence>
<dbReference type="InterPro" id="IPR032549">
    <property type="entry name" value="DUF4939"/>
</dbReference>
<dbReference type="Pfam" id="PF24626">
    <property type="entry name" value="SH3_Tf2-1"/>
    <property type="match status" value="1"/>
</dbReference>
<dbReference type="FunFam" id="1.10.340.70:FF:000001">
    <property type="entry name" value="Retrovirus-related Pol polyprotein from transposon gypsy-like Protein"/>
    <property type="match status" value="1"/>
</dbReference>
<keyword evidence="10" id="KW-0064">Aspartyl protease</keyword>
<keyword evidence="18" id="KW-0233">DNA recombination</keyword>
<evidence type="ECO:0000256" key="7">
    <source>
        <dbReference type="ARBA" id="ARBA00022695"/>
    </source>
</evidence>
<dbReference type="Gene3D" id="3.30.70.270">
    <property type="match status" value="2"/>
</dbReference>
<comment type="caution">
    <text evidence="26">The sequence shown here is derived from an EMBL/GenBank/DDBJ whole genome shotgun (WGS) entry which is preliminary data.</text>
</comment>
<evidence type="ECO:0000256" key="19">
    <source>
        <dbReference type="ARBA" id="ARBA00039658"/>
    </source>
</evidence>
<keyword evidence="11" id="KW-0255">Endonuclease</keyword>
<dbReference type="InterPro" id="IPR000953">
    <property type="entry name" value="Chromo/chromo_shadow_dom"/>
</dbReference>
<evidence type="ECO:0000256" key="9">
    <source>
        <dbReference type="ARBA" id="ARBA00022723"/>
    </source>
</evidence>
<dbReference type="InterPro" id="IPR056924">
    <property type="entry name" value="SH3_Tf2-1"/>
</dbReference>
<evidence type="ECO:0000256" key="18">
    <source>
        <dbReference type="ARBA" id="ARBA00023172"/>
    </source>
</evidence>
<organism evidence="26 27">
    <name type="scientific">Cirrhinus mrigala</name>
    <name type="common">Mrigala</name>
    <dbReference type="NCBI Taxonomy" id="683832"/>
    <lineage>
        <taxon>Eukaryota</taxon>
        <taxon>Metazoa</taxon>
        <taxon>Chordata</taxon>
        <taxon>Craniata</taxon>
        <taxon>Vertebrata</taxon>
        <taxon>Euteleostomi</taxon>
        <taxon>Actinopterygii</taxon>
        <taxon>Neopterygii</taxon>
        <taxon>Teleostei</taxon>
        <taxon>Ostariophysi</taxon>
        <taxon>Cypriniformes</taxon>
        <taxon>Cyprinidae</taxon>
        <taxon>Labeoninae</taxon>
        <taxon>Labeonini</taxon>
        <taxon>Cirrhinus</taxon>
    </lineage>
</organism>
<evidence type="ECO:0000256" key="5">
    <source>
        <dbReference type="ARBA" id="ARBA00022670"/>
    </source>
</evidence>
<dbReference type="Gene3D" id="2.40.50.40">
    <property type="match status" value="1"/>
</dbReference>
<sequence length="1351" mass="153491">MSTESPAATNPFSELVNALKAAFQQPSTPPSVSGSPMAMPATGFLLQVNLFIKMQPQLFTSDDAKVAFLISLLTGKALLWAKAIWNADNPIIHSYEHFQYNYRRTRYIGSTLPATAGHFFGESLHASLAKALLGAYRQGLNPDLRAAMALYDDSIGLEAFLQRTTKVAQNLAACQPPITAPQPASVAACHPVLEPMQIDSTRLSHAERNRRIMNGLCLYCGQPGHHLRQCSIRPPRPVVSTLSTEVEISSLTLLPVTLHTSNISLCVSALVDSGSSGNFISQDCLNQLQLARRPHHQVLSVKTIQGKPLGRGKIRHSSPIITLQVGLFHYEDIKFLVQEDSTASIILGRPWLQQHHPELSWDPDYCNQHCLIKVPRPSADPLILSSTRIESPDQAFVPEVPADKQAATQLPPHRPWDCAIDLLPGAQLPKGRVYPLSIPERQAMEEYISEALAQGFIQPSTSPAASSFFFVGKKDGGLRPCIDYRQLNSQVIQQPYPLPLVPTALEELRGAQVFTKLDLRSAYNLVRIRAGDEWKTAFVTPTGHYEYRVMPYGPSISPCVFQTFMNEVFREFLHRFVIVYIDDILIYSRNMAEHCHHVQQVLHKLREHRLYLKLEKCEFHRPSVHFLGYIISAEGVQMDQGKISIIQEWPQPLTVKELQRFLGFANFYSKFIKDYSTITAPLTSLLRGKPKTISWNPSAHEVFLHLKKIFSTAPLLHHPDPELPFTVEVDASTTGAGAVLSQAVGEPPLLHPCAFFSRKLSPAEQNYDVGNRELLAIKLALEEWRHWLEGSKHPFTIITDHKNLQYIREAKRLNPRQARWALFFTRFDYKITYRPGSKNISADALSRLHSTEQPVEPEPIVPSNLIISPIVWELDEDIRSATLQEAAPPECPEGKIFVPLALRQNLLDTAHRSPGSGHPGSQRTLSLLQSRYWWPSMRRDTIRYVQSCSVCAMSTSPRQLPTGKLVPLPIPQRPWSHIGVDFVTDLPAAEGNTCILVMVDRFSKMVCLRRWKLLKTLFQHLFRHFGLPEEIVSDRGPQFICHVWKAFFKLLGVTVNLSSEYHPQTNGQTERKIQELGRYLRAYCHTDQHCWSRFLPWAEYAQNSLRQDTTGLTPFQCVLGYQPPLFPWTEEPSNVPAVDHWFRESERVWDSAHHHLQRAVRQYKRFADVRRRPAPEFQPGDQVWLSTRDLCLRQPCRKLSPRYIGPFKILRRINNVTFQLQLPPRYCIHPTFHVSLLKPCYPSATEQPGAEVEPPPPEILEPPSIYTVHKILGSRRRGGRLEYLVDWEGYVPEERSWVSRDDILDPTLLSDFHRDHPDQPAPRGRGRREPPLEEGVVSGIHHCHLHLTHTR</sequence>
<evidence type="ECO:0000256" key="13">
    <source>
        <dbReference type="ARBA" id="ARBA00022842"/>
    </source>
</evidence>
<dbReference type="CDD" id="cd00024">
    <property type="entry name" value="CD_CSD"/>
    <property type="match status" value="1"/>
</dbReference>
<dbReference type="EC" id="3.1.26.4" evidence="3"/>
<evidence type="ECO:0000256" key="12">
    <source>
        <dbReference type="ARBA" id="ARBA00022801"/>
    </source>
</evidence>
<feature type="domain" description="Chromo" evidence="22">
    <location>
        <begin position="1266"/>
        <end position="1324"/>
    </location>
</feature>
<dbReference type="SUPFAM" id="SSF53098">
    <property type="entry name" value="Ribonuclease H-like"/>
    <property type="match status" value="1"/>
</dbReference>
<dbReference type="InterPro" id="IPR041588">
    <property type="entry name" value="Integrase_H2C2"/>
</dbReference>
<dbReference type="GO" id="GO:0003964">
    <property type="term" value="F:RNA-directed DNA polymerase activity"/>
    <property type="evidence" value="ECO:0007669"/>
    <property type="project" value="UniProtKB-KW"/>
</dbReference>
<keyword evidence="20" id="KW-0863">Zinc-finger</keyword>
<dbReference type="Pfam" id="PF00665">
    <property type="entry name" value="rve"/>
    <property type="match status" value="1"/>
</dbReference>
<evidence type="ECO:0000256" key="10">
    <source>
        <dbReference type="ARBA" id="ARBA00022750"/>
    </source>
</evidence>
<evidence type="ECO:0000259" key="24">
    <source>
        <dbReference type="PROSITE" id="PS50878"/>
    </source>
</evidence>
<dbReference type="Pfam" id="PF00385">
    <property type="entry name" value="Chromo"/>
    <property type="match status" value="1"/>
</dbReference>
<dbReference type="GO" id="GO:0006508">
    <property type="term" value="P:proteolysis"/>
    <property type="evidence" value="ECO:0007669"/>
    <property type="project" value="UniProtKB-KW"/>
</dbReference>
<comment type="subcellular location">
    <subcellularLocation>
        <location evidence="1">Nucleus</location>
    </subcellularLocation>
</comment>
<dbReference type="SUPFAM" id="SSF54160">
    <property type="entry name" value="Chromo domain-like"/>
    <property type="match status" value="1"/>
</dbReference>
<comment type="similarity">
    <text evidence="2">Belongs to the beta type-B retroviral polymerase family. HERV class-II K(HML-2) pol subfamily.</text>
</comment>
<gene>
    <name evidence="26" type="ORF">M9458_058116</name>
</gene>
<evidence type="ECO:0000256" key="3">
    <source>
        <dbReference type="ARBA" id="ARBA00012180"/>
    </source>
</evidence>
<dbReference type="GO" id="GO:0004523">
    <property type="term" value="F:RNA-DNA hybrid ribonuclease activity"/>
    <property type="evidence" value="ECO:0007669"/>
    <property type="project" value="UniProtKB-EC"/>
</dbReference>
<proteinExistence type="inferred from homology"/>
<dbReference type="Pfam" id="PF13975">
    <property type="entry name" value="gag-asp_proteas"/>
    <property type="match status" value="1"/>
</dbReference>
<keyword evidence="5" id="KW-0645">Protease</keyword>
<dbReference type="Pfam" id="PF00078">
    <property type="entry name" value="RVT_1"/>
    <property type="match status" value="1"/>
</dbReference>
<evidence type="ECO:0000256" key="1">
    <source>
        <dbReference type="ARBA" id="ARBA00004123"/>
    </source>
</evidence>
<keyword evidence="13" id="KW-0460">Magnesium</keyword>
<name>A0ABD0MB50_CIRMR</name>
<dbReference type="InterPro" id="IPR000477">
    <property type="entry name" value="RT_dom"/>
</dbReference>
<evidence type="ECO:0000313" key="26">
    <source>
        <dbReference type="EMBL" id="KAL0146485.1"/>
    </source>
</evidence>
<dbReference type="PROSITE" id="PS50994">
    <property type="entry name" value="INTEGRASE"/>
    <property type="match status" value="1"/>
</dbReference>
<keyword evidence="7" id="KW-0548">Nucleotidyltransferase</keyword>
<evidence type="ECO:0000256" key="4">
    <source>
        <dbReference type="ARBA" id="ARBA00012493"/>
    </source>
</evidence>
<dbReference type="Gene3D" id="3.10.10.10">
    <property type="entry name" value="HIV Type 1 Reverse Transcriptase, subunit A, domain 1"/>
    <property type="match status" value="1"/>
</dbReference>
<dbReference type="Pfam" id="PF17921">
    <property type="entry name" value="Integrase_H2C2"/>
    <property type="match status" value="1"/>
</dbReference>
<keyword evidence="27" id="KW-1185">Reference proteome</keyword>
<dbReference type="Gene3D" id="3.30.420.10">
    <property type="entry name" value="Ribonuclease H-like superfamily/Ribonuclease H"/>
    <property type="match status" value="1"/>
</dbReference>
<dbReference type="InterPro" id="IPR041373">
    <property type="entry name" value="RT_RNaseH"/>
</dbReference>
<protein>
    <recommendedName>
        <fullName evidence="19">Gypsy retrotransposon integrase-like protein 1</fullName>
        <ecNumber evidence="4">2.7.7.49</ecNumber>
        <ecNumber evidence="3">3.1.26.4</ecNumber>
    </recommendedName>
</protein>
<evidence type="ECO:0000259" key="22">
    <source>
        <dbReference type="PROSITE" id="PS50013"/>
    </source>
</evidence>
<evidence type="ECO:0000256" key="21">
    <source>
        <dbReference type="SAM" id="MobiDB-lite"/>
    </source>
</evidence>
<evidence type="ECO:0000259" key="25">
    <source>
        <dbReference type="PROSITE" id="PS50994"/>
    </source>
</evidence>
<keyword evidence="16" id="KW-0239">DNA-directed DNA polymerase</keyword>
<dbReference type="CDD" id="cd09274">
    <property type="entry name" value="RNase_HI_RT_Ty3"/>
    <property type="match status" value="1"/>
</dbReference>